<dbReference type="RefSeq" id="WP_089064193.1">
    <property type="nucleotide sequence ID" value="NZ_CP022316.1"/>
</dbReference>
<accession>A0A220UAA4</accession>
<evidence type="ECO:0008006" key="3">
    <source>
        <dbReference type="Google" id="ProtNLM"/>
    </source>
</evidence>
<keyword evidence="2" id="KW-1185">Reference proteome</keyword>
<protein>
    <recommendedName>
        <fullName evidence="3">Glycosyltransferase</fullName>
    </recommendedName>
</protein>
<evidence type="ECO:0000313" key="2">
    <source>
        <dbReference type="Proteomes" id="UP000198398"/>
    </source>
</evidence>
<sequence length="86" mass="9305">MTSDQRVADPRVAVLVYNDCANDSRVLKESASLREEGYQVRIIAVERRELGRTAGVAALRDGLLLERVPEFAVERLLPALAPGGGG</sequence>
<dbReference type="AlphaFoldDB" id="A0A220UAA4"/>
<evidence type="ECO:0000313" key="1">
    <source>
        <dbReference type="EMBL" id="ASK64945.1"/>
    </source>
</evidence>
<dbReference type="Proteomes" id="UP000198398">
    <property type="component" value="Chromosome"/>
</dbReference>
<organism evidence="1 2">
    <name type="scientific">Brachybacterium avium</name>
    <dbReference type="NCBI Taxonomy" id="2017485"/>
    <lineage>
        <taxon>Bacteria</taxon>
        <taxon>Bacillati</taxon>
        <taxon>Actinomycetota</taxon>
        <taxon>Actinomycetes</taxon>
        <taxon>Micrococcales</taxon>
        <taxon>Dermabacteraceae</taxon>
        <taxon>Brachybacterium</taxon>
    </lineage>
</organism>
<gene>
    <name evidence="1" type="ORF">CFK39_02835</name>
</gene>
<name>A0A220UAA4_9MICO</name>
<dbReference type="KEGG" id="brv:CFK39_02835"/>
<proteinExistence type="predicted"/>
<dbReference type="EMBL" id="CP022316">
    <property type="protein sequence ID" value="ASK64945.1"/>
    <property type="molecule type" value="Genomic_DNA"/>
</dbReference>
<reference evidence="2" key="1">
    <citation type="submission" date="2017-07" db="EMBL/GenBank/DDBJ databases">
        <title>Brachybacterium sp. VR2415.</title>
        <authorList>
            <person name="Tak E.J."/>
            <person name="Bae J.-W."/>
        </authorList>
    </citation>
    <scope>NUCLEOTIDE SEQUENCE [LARGE SCALE GENOMIC DNA]</scope>
    <source>
        <strain evidence="2">VR2415</strain>
    </source>
</reference>